<evidence type="ECO:0000256" key="5">
    <source>
        <dbReference type="NCBIfam" id="TIGR02625"/>
    </source>
</evidence>
<keyword evidence="4" id="KW-0684">Rhamnose metabolism</keyword>
<evidence type="ECO:0000256" key="4">
    <source>
        <dbReference type="ARBA" id="ARBA00023308"/>
    </source>
</evidence>
<dbReference type="AlphaFoldDB" id="A0A2S4JHK9"/>
<dbReference type="OrthoDB" id="9799608at2"/>
<keyword evidence="3" id="KW-0119">Carbohydrate metabolism</keyword>
<dbReference type="EMBL" id="LPWH01000112">
    <property type="protein sequence ID" value="POQ98959.1"/>
    <property type="molecule type" value="Genomic_DNA"/>
</dbReference>
<dbReference type="Gene3D" id="3.30.70.100">
    <property type="match status" value="1"/>
</dbReference>
<evidence type="ECO:0000256" key="3">
    <source>
        <dbReference type="ARBA" id="ARBA00023277"/>
    </source>
</evidence>
<keyword evidence="7" id="KW-1185">Reference proteome</keyword>
<dbReference type="GO" id="GO:0019301">
    <property type="term" value="P:rhamnose catabolic process"/>
    <property type="evidence" value="ECO:0007669"/>
    <property type="project" value="UniProtKB-UniRule"/>
</dbReference>
<dbReference type="PANTHER" id="PTHR34389:SF2">
    <property type="entry name" value="L-RHAMNOSE MUTAROTASE"/>
    <property type="match status" value="1"/>
</dbReference>
<dbReference type="GO" id="GO:0062192">
    <property type="term" value="F:L-rhamnose mutarotase activity"/>
    <property type="evidence" value="ECO:0007669"/>
    <property type="project" value="UniProtKB-UniRule"/>
</dbReference>
<proteinExistence type="inferred from homology"/>
<dbReference type="HAMAP" id="MF_01663">
    <property type="entry name" value="L_rham_rotase"/>
    <property type="match status" value="1"/>
</dbReference>
<reference evidence="7" key="1">
    <citation type="submission" date="2015-12" db="EMBL/GenBank/DDBJ databases">
        <authorList>
            <person name="Lodha T.D."/>
            <person name="Chintalapati S."/>
            <person name="Chintalapati V.R."/>
            <person name="Sravanthi T."/>
        </authorList>
    </citation>
    <scope>NUCLEOTIDE SEQUENCE [LARGE SCALE GENOMIC DNA]</scope>
    <source>
        <strain evidence="7">JC133</strain>
    </source>
</reference>
<protein>
    <recommendedName>
        <fullName evidence="5">L-rhamnose mutarotase</fullName>
        <ecNumber evidence="5">5.1.3.32</ecNumber>
    </recommendedName>
</protein>
<dbReference type="RefSeq" id="WP_026245056.1">
    <property type="nucleotide sequence ID" value="NZ_LPWH01000112.1"/>
</dbReference>
<evidence type="ECO:0000256" key="2">
    <source>
        <dbReference type="ARBA" id="ARBA00023235"/>
    </source>
</evidence>
<name>A0A2S4JHK9_9SPIO</name>
<evidence type="ECO:0000313" key="7">
    <source>
        <dbReference type="Proteomes" id="UP000237350"/>
    </source>
</evidence>
<dbReference type="PANTHER" id="PTHR34389">
    <property type="entry name" value="L-RHAMNOSE MUTAROTASE"/>
    <property type="match status" value="1"/>
</dbReference>
<dbReference type="NCBIfam" id="TIGR02625">
    <property type="entry name" value="YiiL_rotase"/>
    <property type="match status" value="1"/>
</dbReference>
<comment type="caution">
    <text evidence="6">The sequence shown here is derived from an EMBL/GenBank/DDBJ whole genome shotgun (WGS) entry which is preliminary data.</text>
</comment>
<dbReference type="Proteomes" id="UP000237350">
    <property type="component" value="Unassembled WGS sequence"/>
</dbReference>
<dbReference type="EC" id="5.1.3.32" evidence="5"/>
<organism evidence="6 7">
    <name type="scientific">Alkalispirochaeta sphaeroplastigenens</name>
    <dbReference type="NCBI Taxonomy" id="1187066"/>
    <lineage>
        <taxon>Bacteria</taxon>
        <taxon>Pseudomonadati</taxon>
        <taxon>Spirochaetota</taxon>
        <taxon>Spirochaetia</taxon>
        <taxon>Spirochaetales</taxon>
        <taxon>Spirochaetaceae</taxon>
        <taxon>Alkalispirochaeta</taxon>
    </lineage>
</organism>
<dbReference type="GO" id="GO:0005737">
    <property type="term" value="C:cytoplasm"/>
    <property type="evidence" value="ECO:0007669"/>
    <property type="project" value="InterPro"/>
</dbReference>
<dbReference type="InterPro" id="IPR013448">
    <property type="entry name" value="L-rhamnose_mutarotase"/>
</dbReference>
<accession>A0A2S4JHK9</accession>
<evidence type="ECO:0000256" key="1">
    <source>
        <dbReference type="ARBA" id="ARBA00022490"/>
    </source>
</evidence>
<keyword evidence="1" id="KW-0963">Cytoplasm</keyword>
<dbReference type="InterPro" id="IPR008000">
    <property type="entry name" value="Rham/fucose_mutarotase"/>
</dbReference>
<sequence>MRRRGFAMQLKEGCSREYKRRHDEIWPELVEELHRAGVRDYVIFLDEHTGRLFASQKVTEHNQADSLAGREVVQRWWAFMADLMETNQDNSPVVQELSEMFYQD</sequence>
<evidence type="ECO:0000313" key="6">
    <source>
        <dbReference type="EMBL" id="POQ98959.1"/>
    </source>
</evidence>
<dbReference type="InterPro" id="IPR011008">
    <property type="entry name" value="Dimeric_a/b-barrel"/>
</dbReference>
<keyword evidence="2" id="KW-0413">Isomerase</keyword>
<dbReference type="Pfam" id="PF05336">
    <property type="entry name" value="rhaM"/>
    <property type="match status" value="1"/>
</dbReference>
<dbReference type="SUPFAM" id="SSF54909">
    <property type="entry name" value="Dimeric alpha+beta barrel"/>
    <property type="match status" value="1"/>
</dbReference>
<gene>
    <name evidence="6" type="ORF">AU468_11230</name>
</gene>